<organism evidence="3 4">
    <name type="scientific">Amycolatopsis samaneae</name>
    <dbReference type="NCBI Taxonomy" id="664691"/>
    <lineage>
        <taxon>Bacteria</taxon>
        <taxon>Bacillati</taxon>
        <taxon>Actinomycetota</taxon>
        <taxon>Actinomycetes</taxon>
        <taxon>Pseudonocardiales</taxon>
        <taxon>Pseudonocardiaceae</taxon>
        <taxon>Amycolatopsis</taxon>
    </lineage>
</organism>
<reference evidence="4" key="1">
    <citation type="journal article" date="2019" name="Int. J. Syst. Evol. Microbiol.">
        <title>The Global Catalogue of Microorganisms (GCM) 10K type strain sequencing project: providing services to taxonomists for standard genome sequencing and annotation.</title>
        <authorList>
            <consortium name="The Broad Institute Genomics Platform"/>
            <consortium name="The Broad Institute Genome Sequencing Center for Infectious Disease"/>
            <person name="Wu L."/>
            <person name="Ma J."/>
        </authorList>
    </citation>
    <scope>NUCLEOTIDE SEQUENCE [LARGE SCALE GENOMIC DNA]</scope>
    <source>
        <strain evidence="4">CGMCC 4.7643</strain>
    </source>
</reference>
<dbReference type="InterPro" id="IPR036379">
    <property type="entry name" value="A-amylase_inhib_sf"/>
</dbReference>
<keyword evidence="2" id="KW-0732">Signal</keyword>
<evidence type="ECO:0000256" key="1">
    <source>
        <dbReference type="ARBA" id="ARBA00022579"/>
    </source>
</evidence>
<dbReference type="Pfam" id="PF01356">
    <property type="entry name" value="A_amylase_inhib"/>
    <property type="match status" value="1"/>
</dbReference>
<proteinExistence type="predicted"/>
<protein>
    <submittedName>
        <fullName evidence="3">Uncharacterized protein</fullName>
    </submittedName>
</protein>
<keyword evidence="4" id="KW-1185">Reference proteome</keyword>
<dbReference type="SUPFAM" id="SSF49498">
    <property type="entry name" value="alpha-Amylase inhibitor tendamistat"/>
    <property type="match status" value="1"/>
</dbReference>
<dbReference type="Proteomes" id="UP001597419">
    <property type="component" value="Unassembled WGS sequence"/>
</dbReference>
<keyword evidence="1" id="KW-0022">Alpha-amylase inhibitor</keyword>
<sequence length="109" mass="11149">MRKAIATLSMTAAAFAVSAALGTAAQASTQAEPTGVEPAGKAPSCVKTTKLSVGPGGSHWMVHNGCSSTVKVKVVLQYAADSGCARIGSGGNWYFTSGYFGKFIRNENC</sequence>
<evidence type="ECO:0000313" key="4">
    <source>
        <dbReference type="Proteomes" id="UP001597419"/>
    </source>
</evidence>
<name>A0ABW5G9G1_9PSEU</name>
<dbReference type="InterPro" id="IPR000833">
    <property type="entry name" value="A-amylase_inhib"/>
</dbReference>
<dbReference type="RefSeq" id="WP_345388878.1">
    <property type="nucleotide sequence ID" value="NZ_BAABHG010000003.1"/>
</dbReference>
<accession>A0ABW5G9G1</accession>
<evidence type="ECO:0000256" key="2">
    <source>
        <dbReference type="SAM" id="SignalP"/>
    </source>
</evidence>
<dbReference type="EMBL" id="JBHUKU010000002">
    <property type="protein sequence ID" value="MFD2457508.1"/>
    <property type="molecule type" value="Genomic_DNA"/>
</dbReference>
<dbReference type="Gene3D" id="2.60.40.20">
    <property type="entry name" value="Alpha-amylase inhibitor"/>
    <property type="match status" value="1"/>
</dbReference>
<gene>
    <name evidence="3" type="ORF">ACFSYJ_02810</name>
</gene>
<feature type="signal peptide" evidence="2">
    <location>
        <begin position="1"/>
        <end position="19"/>
    </location>
</feature>
<comment type="caution">
    <text evidence="3">The sequence shown here is derived from an EMBL/GenBank/DDBJ whole genome shotgun (WGS) entry which is preliminary data.</text>
</comment>
<evidence type="ECO:0000313" key="3">
    <source>
        <dbReference type="EMBL" id="MFD2457508.1"/>
    </source>
</evidence>
<feature type="chain" id="PRO_5045183076" evidence="2">
    <location>
        <begin position="20"/>
        <end position="109"/>
    </location>
</feature>